<dbReference type="SUPFAM" id="SSF51445">
    <property type="entry name" value="(Trans)glycosidases"/>
    <property type="match status" value="1"/>
</dbReference>
<comment type="catalytic activity">
    <reaction evidence="1 5">
        <text>Hydrolysis of terminal, non-reducing alpha-D-galactose residues in alpha-D-galactosides, including galactose oligosaccharides, galactomannans and galactolipids.</text>
        <dbReference type="EC" id="3.2.1.22"/>
    </reaction>
</comment>
<dbReference type="Gene3D" id="2.70.98.60">
    <property type="entry name" value="alpha-galactosidase from lactobacil brevis"/>
    <property type="match status" value="1"/>
</dbReference>
<dbReference type="Gene3D" id="3.20.20.70">
    <property type="entry name" value="Aldolase class I"/>
    <property type="match status" value="1"/>
</dbReference>
<dbReference type="PRINTS" id="PR00743">
    <property type="entry name" value="GLHYDRLASE36"/>
</dbReference>
<feature type="domain" description="Glycosyl hydrolase family 36 N-terminal" evidence="6">
    <location>
        <begin position="39"/>
        <end position="248"/>
    </location>
</feature>
<dbReference type="InterPro" id="IPR031704">
    <property type="entry name" value="Glyco_hydro_36_N"/>
</dbReference>
<dbReference type="InterPro" id="IPR038417">
    <property type="entry name" value="Alpga-gal_N_sf"/>
</dbReference>
<name>A0ABT4BAY9_9ACTN</name>
<protein>
    <recommendedName>
        <fullName evidence="2 5">Alpha-galactosidase</fullName>
        <ecNumber evidence="2 5">3.2.1.22</ecNumber>
    </recommendedName>
</protein>
<dbReference type="InterPro" id="IPR002252">
    <property type="entry name" value="Glyco_hydro_36"/>
</dbReference>
<gene>
    <name evidence="7" type="ORF">OWR29_37280</name>
</gene>
<keyword evidence="4 5" id="KW-0326">Glycosidase</keyword>
<dbReference type="InterPro" id="IPR017853">
    <property type="entry name" value="GH"/>
</dbReference>
<dbReference type="InterPro" id="IPR050985">
    <property type="entry name" value="Alpha-glycosidase_related"/>
</dbReference>
<dbReference type="RefSeq" id="WP_267568218.1">
    <property type="nucleotide sequence ID" value="NZ_JAPNTZ010000016.1"/>
</dbReference>
<evidence type="ECO:0000256" key="4">
    <source>
        <dbReference type="ARBA" id="ARBA00023295"/>
    </source>
</evidence>
<dbReference type="InterPro" id="IPR013785">
    <property type="entry name" value="Aldolase_TIM"/>
</dbReference>
<keyword evidence="8" id="KW-1185">Reference proteome</keyword>
<dbReference type="PANTHER" id="PTHR43053">
    <property type="entry name" value="GLYCOSIDASE FAMILY 31"/>
    <property type="match status" value="1"/>
</dbReference>
<keyword evidence="3 5" id="KW-0378">Hydrolase</keyword>
<evidence type="ECO:0000256" key="2">
    <source>
        <dbReference type="ARBA" id="ARBA00012755"/>
    </source>
</evidence>
<dbReference type="CDD" id="cd14791">
    <property type="entry name" value="GH36"/>
    <property type="match status" value="1"/>
</dbReference>
<comment type="caution">
    <text evidence="7">The sequence shown here is derived from an EMBL/GenBank/DDBJ whole genome shotgun (WGS) entry which is preliminary data.</text>
</comment>
<proteinExistence type="inferred from homology"/>
<dbReference type="PIRSF" id="PIRSF005536">
    <property type="entry name" value="Agal"/>
    <property type="match status" value="1"/>
</dbReference>
<evidence type="ECO:0000256" key="3">
    <source>
        <dbReference type="ARBA" id="ARBA00022801"/>
    </source>
</evidence>
<reference evidence="7" key="1">
    <citation type="submission" date="2022-11" db="EMBL/GenBank/DDBJ databases">
        <authorList>
            <person name="Somphong A."/>
            <person name="Phongsopitanun W."/>
        </authorList>
    </citation>
    <scope>NUCLEOTIDE SEQUENCE</scope>
    <source>
        <strain evidence="7">Pm04-4</strain>
    </source>
</reference>
<sequence>MGAHLIGVPGGTGLVLVERPDRLPAVVWCGVVGPATVAADHAALQPDGVPLLPESSRTWYGRPGLTGHRGAGEPGAWSPQFVPTAISATPQRATVDAADKQAELTLRTDIEAVPGGLLRLRHTLTNEGTTGYQLEALDIVVPVPDRAVESLDFTGRWARERTPQRRVVTDGLWLRENRRGKTGFDAATVLTAGTPGFGFAYGEIWGVHVGWSGNHVHRLERIPLGKNSPTVTSLGGGELLLPGEITLAPGTGYTTPWVYVGATGDGLDGLAARFHEYLRSVPAHPATPRPVTLNVWEAVYFDHRLPVLQELADRAARIGVERFVLDDGWFGGRRHDRAGLGDWIVAPQIWPDGLRPIAEHVHGRGMQFGLWFEPEMVNPDSDLFRAHPDWILASAGRTPPEERHQQILDLAQPGAYAHVLEQMSAVLRDAAVDYVKWDHNRDAVDGGSGVVDGRPGIHAQTKAFYRLLDELRSRFPHVEWESCASGGGRIDLEVLQRAERVWTSDQNDALARQAIQRWTTQLVPPEYLGAHVSSPRSHQTRRTLPLDFRAATALFGHFGIEWDLTAATDDDLTTLARWIDVYRIHRALLHAGRTVRLDTAVEDAWVYGVVAHDRSSAIMAYAQLDELAHEPPRFRLPGLSRPARYTIRRIDPAGWPDYDVPTVPLSGEVLGDTGLTGPPPAPLSVVVVLATAEH</sequence>
<dbReference type="Proteomes" id="UP001151002">
    <property type="component" value="Unassembled WGS sequence"/>
</dbReference>
<evidence type="ECO:0000256" key="5">
    <source>
        <dbReference type="PIRNR" id="PIRNR005536"/>
    </source>
</evidence>
<evidence type="ECO:0000256" key="1">
    <source>
        <dbReference type="ARBA" id="ARBA00001255"/>
    </source>
</evidence>
<dbReference type="PANTHER" id="PTHR43053:SF3">
    <property type="entry name" value="ALPHA-GALACTOSIDASE C-RELATED"/>
    <property type="match status" value="1"/>
</dbReference>
<organism evidence="7 8">
    <name type="scientific">Paractinoplanes pyxinae</name>
    <dbReference type="NCBI Taxonomy" id="2997416"/>
    <lineage>
        <taxon>Bacteria</taxon>
        <taxon>Bacillati</taxon>
        <taxon>Actinomycetota</taxon>
        <taxon>Actinomycetes</taxon>
        <taxon>Micromonosporales</taxon>
        <taxon>Micromonosporaceae</taxon>
        <taxon>Paractinoplanes</taxon>
    </lineage>
</organism>
<evidence type="ECO:0000313" key="7">
    <source>
        <dbReference type="EMBL" id="MCY1143688.1"/>
    </source>
</evidence>
<accession>A0ABT4BAY9</accession>
<dbReference type="Pfam" id="PF02065">
    <property type="entry name" value="Melibiase"/>
    <property type="match status" value="1"/>
</dbReference>
<dbReference type="Pfam" id="PF16875">
    <property type="entry name" value="Glyco_hydro_36N"/>
    <property type="match status" value="1"/>
</dbReference>
<evidence type="ECO:0000259" key="6">
    <source>
        <dbReference type="Pfam" id="PF16875"/>
    </source>
</evidence>
<evidence type="ECO:0000313" key="8">
    <source>
        <dbReference type="Proteomes" id="UP001151002"/>
    </source>
</evidence>
<dbReference type="EC" id="3.2.1.22" evidence="2 5"/>
<dbReference type="EMBL" id="JAPNTZ010000016">
    <property type="protein sequence ID" value="MCY1143688.1"/>
    <property type="molecule type" value="Genomic_DNA"/>
</dbReference>
<comment type="similarity">
    <text evidence="5">Belongs to the glycosyl hydrolase.</text>
</comment>
<dbReference type="GO" id="GO:0004557">
    <property type="term" value="F:alpha-galactosidase activity"/>
    <property type="evidence" value="ECO:0007669"/>
    <property type="project" value="UniProtKB-EC"/>
</dbReference>